<dbReference type="EMBL" id="JARBDR010000214">
    <property type="protein sequence ID" value="KAJ8317904.1"/>
    <property type="molecule type" value="Genomic_DNA"/>
</dbReference>
<gene>
    <name evidence="2" type="ORF">KUTeg_002995</name>
</gene>
<comment type="caution">
    <text evidence="2">The sequence shown here is derived from an EMBL/GenBank/DDBJ whole genome shotgun (WGS) entry which is preliminary data.</text>
</comment>
<dbReference type="InterPro" id="IPR000608">
    <property type="entry name" value="UBC"/>
</dbReference>
<evidence type="ECO:0000313" key="2">
    <source>
        <dbReference type="EMBL" id="KAJ8317904.1"/>
    </source>
</evidence>
<dbReference type="InterPro" id="IPR016135">
    <property type="entry name" value="UBQ-conjugating_enzyme/RWD"/>
</dbReference>
<dbReference type="SUPFAM" id="SSF54495">
    <property type="entry name" value="UBC-like"/>
    <property type="match status" value="1"/>
</dbReference>
<dbReference type="Gene3D" id="3.10.110.10">
    <property type="entry name" value="Ubiquitin Conjugating Enzyme"/>
    <property type="match status" value="2"/>
</dbReference>
<evidence type="ECO:0000259" key="1">
    <source>
        <dbReference type="PROSITE" id="PS50127"/>
    </source>
</evidence>
<evidence type="ECO:0000313" key="3">
    <source>
        <dbReference type="Proteomes" id="UP001217089"/>
    </source>
</evidence>
<dbReference type="Pfam" id="PF00179">
    <property type="entry name" value="UQ_con"/>
    <property type="match status" value="2"/>
</dbReference>
<dbReference type="SMART" id="SM00212">
    <property type="entry name" value="UBCc"/>
    <property type="match status" value="1"/>
</dbReference>
<sequence>MALKRLKKEYDDMRTNAPEGCSAGPVSDDDLFKWQATIHGPNESPYKEGVFFLTVQFPTDYPFKPPKVILLSINSLMTDPNPDDPLVPDIAKIYKTDRQKYNTLAKQWTEKYAMLK</sequence>
<proteinExistence type="predicted"/>
<reference evidence="2 3" key="1">
    <citation type="submission" date="2022-12" db="EMBL/GenBank/DDBJ databases">
        <title>Chromosome-level genome of Tegillarca granosa.</title>
        <authorList>
            <person name="Kim J."/>
        </authorList>
    </citation>
    <scope>NUCLEOTIDE SEQUENCE [LARGE SCALE GENOMIC DNA]</scope>
    <source>
        <strain evidence="2">Teg-2019</strain>
        <tissue evidence="2">Adductor muscle</tissue>
    </source>
</reference>
<protein>
    <recommendedName>
        <fullName evidence="1">UBC core domain-containing protein</fullName>
    </recommendedName>
</protein>
<accession>A0ABQ9FKU1</accession>
<dbReference type="PROSITE" id="PS50127">
    <property type="entry name" value="UBC_2"/>
    <property type="match status" value="1"/>
</dbReference>
<keyword evidence="3" id="KW-1185">Reference proteome</keyword>
<name>A0ABQ9FKU1_TEGGR</name>
<feature type="domain" description="UBC core" evidence="1">
    <location>
        <begin position="1"/>
        <end position="116"/>
    </location>
</feature>
<dbReference type="PANTHER" id="PTHR24068">
    <property type="entry name" value="UBIQUITIN-CONJUGATING ENZYME E2"/>
    <property type="match status" value="1"/>
</dbReference>
<organism evidence="2 3">
    <name type="scientific">Tegillarca granosa</name>
    <name type="common">Malaysian cockle</name>
    <name type="synonym">Anadara granosa</name>
    <dbReference type="NCBI Taxonomy" id="220873"/>
    <lineage>
        <taxon>Eukaryota</taxon>
        <taxon>Metazoa</taxon>
        <taxon>Spiralia</taxon>
        <taxon>Lophotrochozoa</taxon>
        <taxon>Mollusca</taxon>
        <taxon>Bivalvia</taxon>
        <taxon>Autobranchia</taxon>
        <taxon>Pteriomorphia</taxon>
        <taxon>Arcoida</taxon>
        <taxon>Arcoidea</taxon>
        <taxon>Arcidae</taxon>
        <taxon>Tegillarca</taxon>
    </lineage>
</organism>
<dbReference type="Proteomes" id="UP001217089">
    <property type="component" value="Unassembled WGS sequence"/>
</dbReference>